<evidence type="ECO:0008006" key="3">
    <source>
        <dbReference type="Google" id="ProtNLM"/>
    </source>
</evidence>
<dbReference type="EMBL" id="CALNXJ010000011">
    <property type="protein sequence ID" value="CAH3108580.1"/>
    <property type="molecule type" value="Genomic_DNA"/>
</dbReference>
<reference evidence="1 2" key="1">
    <citation type="submission" date="2022-05" db="EMBL/GenBank/DDBJ databases">
        <authorList>
            <consortium name="Genoscope - CEA"/>
            <person name="William W."/>
        </authorList>
    </citation>
    <scope>NUCLEOTIDE SEQUENCE [LARGE SCALE GENOMIC DNA]</scope>
</reference>
<proteinExistence type="predicted"/>
<feature type="non-terminal residue" evidence="1">
    <location>
        <position position="140"/>
    </location>
</feature>
<accession>A0AAU9WFX3</accession>
<dbReference type="Proteomes" id="UP001159428">
    <property type="component" value="Unassembled WGS sequence"/>
</dbReference>
<evidence type="ECO:0000313" key="1">
    <source>
        <dbReference type="EMBL" id="CAH3108580.1"/>
    </source>
</evidence>
<comment type="caution">
    <text evidence="1">The sequence shown here is derived from an EMBL/GenBank/DDBJ whole genome shotgun (WGS) entry which is preliminary data.</text>
</comment>
<name>A0AAU9WFX3_9CNID</name>
<evidence type="ECO:0000313" key="2">
    <source>
        <dbReference type="Proteomes" id="UP001159428"/>
    </source>
</evidence>
<organism evidence="1 2">
    <name type="scientific">Pocillopora meandrina</name>
    <dbReference type="NCBI Taxonomy" id="46732"/>
    <lineage>
        <taxon>Eukaryota</taxon>
        <taxon>Metazoa</taxon>
        <taxon>Cnidaria</taxon>
        <taxon>Anthozoa</taxon>
        <taxon>Hexacorallia</taxon>
        <taxon>Scleractinia</taxon>
        <taxon>Astrocoeniina</taxon>
        <taxon>Pocilloporidae</taxon>
        <taxon>Pocillopora</taxon>
    </lineage>
</organism>
<gene>
    <name evidence="1" type="ORF">PMEA_00002614</name>
</gene>
<feature type="non-terminal residue" evidence="1">
    <location>
        <position position="1"/>
    </location>
</feature>
<protein>
    <recommendedName>
        <fullName evidence="3">DDE Tnp4 domain-containing protein</fullName>
    </recommendedName>
</protein>
<sequence>RRPRSCRRSHKNTGWWELVWASYDEGRCKKTFRVSSNTFNLILKSLRPDIEKDFVTEQSVSAESRLAICLYRLCRGDYLYTITELFGLIRNLWKPSVQAHFPITKQNIMEKMVDMTAFWQFPCCWSAVDGCHIPIQCPPG</sequence>
<dbReference type="AlphaFoldDB" id="A0AAU9WFX3"/>
<keyword evidence="2" id="KW-1185">Reference proteome</keyword>